<accession>A0ABN6DXY3</accession>
<organism evidence="2 3">
    <name type="scientific">Desulfuromonas versatilis</name>
    <dbReference type="NCBI Taxonomy" id="2802975"/>
    <lineage>
        <taxon>Bacteria</taxon>
        <taxon>Pseudomonadati</taxon>
        <taxon>Thermodesulfobacteriota</taxon>
        <taxon>Desulfuromonadia</taxon>
        <taxon>Desulfuromonadales</taxon>
        <taxon>Desulfuromonadaceae</taxon>
        <taxon>Desulfuromonas</taxon>
    </lineage>
</organism>
<dbReference type="InterPro" id="IPR001303">
    <property type="entry name" value="Aldolase_II/adducin_N"/>
</dbReference>
<dbReference type="Proteomes" id="UP001319827">
    <property type="component" value="Chromosome"/>
</dbReference>
<protein>
    <recommendedName>
        <fullName evidence="1">Class II aldolase/adducin N-terminal domain-containing protein</fullName>
    </recommendedName>
</protein>
<name>A0ABN6DXY3_9BACT</name>
<dbReference type="InterPro" id="IPR036409">
    <property type="entry name" value="Aldolase_II/adducin_N_sf"/>
</dbReference>
<proteinExistence type="predicted"/>
<dbReference type="SUPFAM" id="SSF53639">
    <property type="entry name" value="AraD/HMP-PK domain-like"/>
    <property type="match status" value="1"/>
</dbReference>
<dbReference type="Gene3D" id="3.40.225.10">
    <property type="entry name" value="Class II aldolase/adducin N-terminal domain"/>
    <property type="match status" value="1"/>
</dbReference>
<keyword evidence="3" id="KW-1185">Reference proteome</keyword>
<evidence type="ECO:0000313" key="2">
    <source>
        <dbReference type="EMBL" id="BCR04988.1"/>
    </source>
</evidence>
<gene>
    <name evidence="2" type="ORF">DESUT3_20570</name>
</gene>
<reference evidence="2 3" key="1">
    <citation type="journal article" date="2016" name="C (Basel)">
        <title>Selective Growth of and Electricity Production by Marine Exoelectrogenic Bacteria in Self-Aggregated Hydrogel of Microbially Reduced Graphene Oxide.</title>
        <authorList>
            <person name="Yoshida N."/>
            <person name="Goto Y."/>
            <person name="Miyata Y."/>
        </authorList>
    </citation>
    <scope>NUCLEOTIDE SEQUENCE [LARGE SCALE GENOMIC DNA]</scope>
    <source>
        <strain evidence="2 3">NIT-T3</strain>
    </source>
</reference>
<dbReference type="RefSeq" id="WP_221248425.1">
    <property type="nucleotide sequence ID" value="NZ_AP024355.1"/>
</dbReference>
<reference evidence="2 3" key="2">
    <citation type="journal article" date="2021" name="Int. J. Syst. Evol. Microbiol.">
        <title>Isolation and Polyphasic Characterization of Desulfuromonas versatilis sp. Nov., an Electrogenic Bacteria Capable of Versatile Metabolism Isolated from a Graphene Oxide-Reducing Enrichment Culture.</title>
        <authorList>
            <person name="Xie L."/>
            <person name="Yoshida N."/>
            <person name="Ishii S."/>
            <person name="Meng L."/>
        </authorList>
    </citation>
    <scope>NUCLEOTIDE SEQUENCE [LARGE SCALE GENOMIC DNA]</scope>
    <source>
        <strain evidence="2 3">NIT-T3</strain>
    </source>
</reference>
<sequence>MAQEGVIKFKLDFTLENPLPEDRLKEITAWRKLLFMLRLIGQDPARYGGFGFGNISNRIAPWDSPPNQRRFIISGTQTGGLPDLGPRHYTLVRECHWQENRVVAEGPVPPSSESLTHGTLYAMDDSIRFVIHVHSPEIWRNAGQLQIPVSAPEVAYGTPEMAEEILRILGDPIPRSKGILAMGGHEDGVVTFGRTAAEAGTCLIRYLALAYQATA</sequence>
<feature type="domain" description="Class II aldolase/adducin N-terminal" evidence="1">
    <location>
        <begin position="50"/>
        <end position="201"/>
    </location>
</feature>
<dbReference type="EMBL" id="AP024355">
    <property type="protein sequence ID" value="BCR04988.1"/>
    <property type="molecule type" value="Genomic_DNA"/>
</dbReference>
<dbReference type="Pfam" id="PF00596">
    <property type="entry name" value="Aldolase_II"/>
    <property type="match status" value="1"/>
</dbReference>
<evidence type="ECO:0000313" key="3">
    <source>
        <dbReference type="Proteomes" id="UP001319827"/>
    </source>
</evidence>
<evidence type="ECO:0000259" key="1">
    <source>
        <dbReference type="Pfam" id="PF00596"/>
    </source>
</evidence>